<dbReference type="AlphaFoldDB" id="A0A8J4EDF2"/>
<dbReference type="EMBL" id="BOPH01000034">
    <property type="protein sequence ID" value="GIJ67887.1"/>
    <property type="molecule type" value="Genomic_DNA"/>
</dbReference>
<name>A0A8J4EDF2_9ACTN</name>
<proteinExistence type="predicted"/>
<gene>
    <name evidence="1" type="ORF">Voc01_028040</name>
</gene>
<keyword evidence="2" id="KW-1185">Reference proteome</keyword>
<accession>A0A8J4EDF2</accession>
<comment type="caution">
    <text evidence="1">The sequence shown here is derived from an EMBL/GenBank/DDBJ whole genome shotgun (WGS) entry which is preliminary data.</text>
</comment>
<reference evidence="1" key="1">
    <citation type="submission" date="2021-01" db="EMBL/GenBank/DDBJ databases">
        <title>Whole genome shotgun sequence of Virgisporangium ochraceum NBRC 16418.</title>
        <authorList>
            <person name="Komaki H."/>
            <person name="Tamura T."/>
        </authorList>
    </citation>
    <scope>NUCLEOTIDE SEQUENCE</scope>
    <source>
        <strain evidence="1">NBRC 16418</strain>
    </source>
</reference>
<evidence type="ECO:0000313" key="2">
    <source>
        <dbReference type="Proteomes" id="UP000635606"/>
    </source>
</evidence>
<dbReference type="Proteomes" id="UP000635606">
    <property type="component" value="Unassembled WGS sequence"/>
</dbReference>
<protein>
    <submittedName>
        <fullName evidence="1">Uncharacterized protein</fullName>
    </submittedName>
</protein>
<sequence>MPLRVARTNAEAQLFMELNPCENCGEREFEPADTIIVAEGDLASRYSGSCPRCGIHREFLFRIPDEPIIPSPDEPVFGDDTPSTLIDPGEWMWIADLIARSTPGEPEEGMSAAERQQIRLELRTAAAAVGEAAKFVPPGGDRVPHDAVWSDRGRAVYEDEPGRFWLPRLQAVRRTYREIADRFADQPA</sequence>
<organism evidence="1 2">
    <name type="scientific">Virgisporangium ochraceum</name>
    <dbReference type="NCBI Taxonomy" id="65505"/>
    <lineage>
        <taxon>Bacteria</taxon>
        <taxon>Bacillati</taxon>
        <taxon>Actinomycetota</taxon>
        <taxon>Actinomycetes</taxon>
        <taxon>Micromonosporales</taxon>
        <taxon>Micromonosporaceae</taxon>
        <taxon>Virgisporangium</taxon>
    </lineage>
</organism>
<dbReference type="RefSeq" id="WP_203927844.1">
    <property type="nucleotide sequence ID" value="NZ_BOPH01000034.1"/>
</dbReference>
<evidence type="ECO:0000313" key="1">
    <source>
        <dbReference type="EMBL" id="GIJ67887.1"/>
    </source>
</evidence>